<feature type="coiled-coil region" evidence="5">
    <location>
        <begin position="146"/>
        <end position="173"/>
    </location>
</feature>
<dbReference type="Proteomes" id="UP001239445">
    <property type="component" value="Unassembled WGS sequence"/>
</dbReference>
<dbReference type="SUPFAM" id="SSF46579">
    <property type="entry name" value="Prefoldin"/>
    <property type="match status" value="1"/>
</dbReference>
<keyword evidence="5" id="KW-0175">Coiled coil</keyword>
<dbReference type="CDD" id="cd23156">
    <property type="entry name" value="Prefoldin_3"/>
    <property type="match status" value="1"/>
</dbReference>
<proteinExistence type="inferred from homology"/>
<name>A0AAJ0B7S4_9PEZI</name>
<evidence type="ECO:0000256" key="1">
    <source>
        <dbReference type="ARBA" id="ARBA00010048"/>
    </source>
</evidence>
<evidence type="ECO:0000256" key="3">
    <source>
        <dbReference type="ARBA" id="ARBA00023186"/>
    </source>
</evidence>
<comment type="subunit">
    <text evidence="2 4">Heterohexamer of two PFD-alpha type and four PFD-beta type subunits.</text>
</comment>
<gene>
    <name evidence="7" type="ORF">QBC47DRAFT_387749</name>
</gene>
<organism evidence="7 8">
    <name type="scientific">Echria macrotheca</name>
    <dbReference type="NCBI Taxonomy" id="438768"/>
    <lineage>
        <taxon>Eukaryota</taxon>
        <taxon>Fungi</taxon>
        <taxon>Dikarya</taxon>
        <taxon>Ascomycota</taxon>
        <taxon>Pezizomycotina</taxon>
        <taxon>Sordariomycetes</taxon>
        <taxon>Sordariomycetidae</taxon>
        <taxon>Sordariales</taxon>
        <taxon>Schizotheciaceae</taxon>
        <taxon>Echria</taxon>
    </lineage>
</organism>
<dbReference type="InterPro" id="IPR016655">
    <property type="entry name" value="PFD3"/>
</dbReference>
<evidence type="ECO:0000256" key="6">
    <source>
        <dbReference type="SAM" id="MobiDB-lite"/>
    </source>
</evidence>
<evidence type="ECO:0000256" key="4">
    <source>
        <dbReference type="PIRNR" id="PIRNR016396"/>
    </source>
</evidence>
<dbReference type="PANTHER" id="PTHR12409">
    <property type="entry name" value="PREFOLDIN SUBUNIT 3"/>
    <property type="match status" value="1"/>
</dbReference>
<dbReference type="Gene3D" id="1.10.287.370">
    <property type="match status" value="1"/>
</dbReference>
<dbReference type="FunFam" id="1.10.287.370:FF:000001">
    <property type="entry name" value="Prefoldin subunit 3"/>
    <property type="match status" value="1"/>
</dbReference>
<dbReference type="GO" id="GO:0006457">
    <property type="term" value="P:protein folding"/>
    <property type="evidence" value="ECO:0007669"/>
    <property type="project" value="UniProtKB-UniRule"/>
</dbReference>
<accession>A0AAJ0B7S4</accession>
<dbReference type="InterPro" id="IPR004127">
    <property type="entry name" value="Prefoldin_subunit_alpha"/>
</dbReference>
<protein>
    <recommendedName>
        <fullName evidence="4">Prefoldin subunit 3</fullName>
    </recommendedName>
</protein>
<dbReference type="PIRSF" id="PIRSF016396">
    <property type="entry name" value="Prefoldin_subunit_3"/>
    <property type="match status" value="1"/>
</dbReference>
<dbReference type="Pfam" id="PF02996">
    <property type="entry name" value="Prefoldin"/>
    <property type="match status" value="1"/>
</dbReference>
<dbReference type="InterPro" id="IPR009053">
    <property type="entry name" value="Prefoldin"/>
</dbReference>
<evidence type="ECO:0000313" key="8">
    <source>
        <dbReference type="Proteomes" id="UP001239445"/>
    </source>
</evidence>
<keyword evidence="3 4" id="KW-0143">Chaperone</keyword>
<sequence length="210" mass="23678">MASKGKEPAASAAGASAGKTNPRGIPYAPFVDKVEDYVSTRADVEPTLRSFQEMIAKYQFMEQNLQRRVAGLKDKLPDIQKTLDTVQFLKLRKDETEPIETTFELNETLYAKAEIPPTDEVYLWLGANVMLSYPIDEAEELLTSKLKAAKTSLSNCEEDLDFLREQITTMEVAIARVYNWDVVQKRKEKEDEEKQNEKRKGKGADVPPGG</sequence>
<comment type="similarity">
    <text evidence="1 4">Belongs to the prefoldin subunit alpha family.</text>
</comment>
<dbReference type="GO" id="GO:0007021">
    <property type="term" value="P:tubulin complex assembly"/>
    <property type="evidence" value="ECO:0007669"/>
    <property type="project" value="TreeGrafter"/>
</dbReference>
<dbReference type="AlphaFoldDB" id="A0AAJ0B7S4"/>
<dbReference type="GO" id="GO:0005737">
    <property type="term" value="C:cytoplasm"/>
    <property type="evidence" value="ECO:0007669"/>
    <property type="project" value="UniProtKB-ARBA"/>
</dbReference>
<dbReference type="PANTHER" id="PTHR12409:SF0">
    <property type="entry name" value="PREFOLDIN SUBUNIT 3"/>
    <property type="match status" value="1"/>
</dbReference>
<feature type="region of interest" description="Disordered" evidence="6">
    <location>
        <begin position="186"/>
        <end position="210"/>
    </location>
</feature>
<dbReference type="GO" id="GO:0016272">
    <property type="term" value="C:prefoldin complex"/>
    <property type="evidence" value="ECO:0007669"/>
    <property type="project" value="UniProtKB-UniRule"/>
</dbReference>
<feature type="compositionally biased region" description="Low complexity" evidence="6">
    <location>
        <begin position="8"/>
        <end position="19"/>
    </location>
</feature>
<keyword evidence="8" id="KW-1185">Reference proteome</keyword>
<dbReference type="EMBL" id="MU839838">
    <property type="protein sequence ID" value="KAK1753092.1"/>
    <property type="molecule type" value="Genomic_DNA"/>
</dbReference>
<comment type="function">
    <text evidence="4">Binds specifically to cytosolic chaperonin (c-CPN) and transfers target proteins to it. Binds to nascent polypeptide chain and promotes folding in an environment in which there are many competing pathways for nonnative proteins.</text>
</comment>
<evidence type="ECO:0000256" key="2">
    <source>
        <dbReference type="ARBA" id="ARBA00011695"/>
    </source>
</evidence>
<evidence type="ECO:0000256" key="5">
    <source>
        <dbReference type="SAM" id="Coils"/>
    </source>
</evidence>
<reference evidence="7" key="1">
    <citation type="submission" date="2023-06" db="EMBL/GenBank/DDBJ databases">
        <title>Genome-scale phylogeny and comparative genomics of the fungal order Sordariales.</title>
        <authorList>
            <consortium name="Lawrence Berkeley National Laboratory"/>
            <person name="Hensen N."/>
            <person name="Bonometti L."/>
            <person name="Westerberg I."/>
            <person name="Brannstrom I.O."/>
            <person name="Guillou S."/>
            <person name="Cros-Aarteil S."/>
            <person name="Calhoun S."/>
            <person name="Haridas S."/>
            <person name="Kuo A."/>
            <person name="Mondo S."/>
            <person name="Pangilinan J."/>
            <person name="Riley R."/>
            <person name="Labutti K."/>
            <person name="Andreopoulos B."/>
            <person name="Lipzen A."/>
            <person name="Chen C."/>
            <person name="Yanf M."/>
            <person name="Daum C."/>
            <person name="Ng V."/>
            <person name="Clum A."/>
            <person name="Steindorff A."/>
            <person name="Ohm R."/>
            <person name="Martin F."/>
            <person name="Silar P."/>
            <person name="Natvig D."/>
            <person name="Lalanne C."/>
            <person name="Gautier V."/>
            <person name="Ament-Velasquez S.L."/>
            <person name="Kruys A."/>
            <person name="Hutchinson M.I."/>
            <person name="Powell A.J."/>
            <person name="Barry K."/>
            <person name="Miller A.N."/>
            <person name="Grigoriev I.V."/>
            <person name="Debuchy R."/>
            <person name="Gladieux P."/>
            <person name="Thoren M.H."/>
            <person name="Johannesson H."/>
        </authorList>
    </citation>
    <scope>NUCLEOTIDE SEQUENCE</scope>
    <source>
        <strain evidence="7">PSN4</strain>
    </source>
</reference>
<comment type="caution">
    <text evidence="7">The sequence shown here is derived from an EMBL/GenBank/DDBJ whole genome shotgun (WGS) entry which is preliminary data.</text>
</comment>
<evidence type="ECO:0000313" key="7">
    <source>
        <dbReference type="EMBL" id="KAK1753092.1"/>
    </source>
</evidence>
<dbReference type="GO" id="GO:0007017">
    <property type="term" value="P:microtubule-based process"/>
    <property type="evidence" value="ECO:0007669"/>
    <property type="project" value="TreeGrafter"/>
</dbReference>
<dbReference type="GO" id="GO:0015631">
    <property type="term" value="F:tubulin binding"/>
    <property type="evidence" value="ECO:0007669"/>
    <property type="project" value="TreeGrafter"/>
</dbReference>
<feature type="region of interest" description="Disordered" evidence="6">
    <location>
        <begin position="1"/>
        <end position="24"/>
    </location>
</feature>